<dbReference type="GO" id="GO:0009851">
    <property type="term" value="P:auxin biosynthetic process"/>
    <property type="evidence" value="ECO:0007669"/>
    <property type="project" value="UniProtKB-KW"/>
</dbReference>
<dbReference type="RefSeq" id="WP_099246609.1">
    <property type="nucleotide sequence ID" value="NZ_FXXP01000002.1"/>
</dbReference>
<feature type="domain" description="Amine oxidase" evidence="7">
    <location>
        <begin position="36"/>
        <end position="126"/>
    </location>
</feature>
<feature type="domain" description="Amine oxidase" evidence="7">
    <location>
        <begin position="154"/>
        <end position="379"/>
    </location>
</feature>
<organism evidence="8 9">
    <name type="scientific">Pelagimonas phthalicica</name>
    <dbReference type="NCBI Taxonomy" id="1037362"/>
    <lineage>
        <taxon>Bacteria</taxon>
        <taxon>Pseudomonadati</taxon>
        <taxon>Pseudomonadota</taxon>
        <taxon>Alphaproteobacteria</taxon>
        <taxon>Rhodobacterales</taxon>
        <taxon>Roseobacteraceae</taxon>
        <taxon>Pelagimonas</taxon>
    </lineage>
</organism>
<dbReference type="GO" id="GO:0050361">
    <property type="term" value="F:tryptophan 2-monooxygenase activity"/>
    <property type="evidence" value="ECO:0007669"/>
    <property type="project" value="UniProtKB-EC"/>
</dbReference>
<dbReference type="Pfam" id="PF01593">
    <property type="entry name" value="Amino_oxidase"/>
    <property type="match status" value="2"/>
</dbReference>
<comment type="similarity">
    <text evidence="2">Belongs to the tryptophan 2-monooxygenase family.</text>
</comment>
<dbReference type="SUPFAM" id="SSF51905">
    <property type="entry name" value="FAD/NAD(P)-binding domain"/>
    <property type="match status" value="1"/>
</dbReference>
<comment type="catalytic activity">
    <reaction evidence="6">
        <text>L-tryptophan + O2 = indole-3-acetamide + CO2 + H2O</text>
        <dbReference type="Rhea" id="RHEA:16165"/>
        <dbReference type="ChEBI" id="CHEBI:15377"/>
        <dbReference type="ChEBI" id="CHEBI:15379"/>
        <dbReference type="ChEBI" id="CHEBI:16031"/>
        <dbReference type="ChEBI" id="CHEBI:16526"/>
        <dbReference type="ChEBI" id="CHEBI:57912"/>
        <dbReference type="EC" id="1.13.12.3"/>
    </reaction>
</comment>
<evidence type="ECO:0000313" key="9">
    <source>
        <dbReference type="Proteomes" id="UP000225972"/>
    </source>
</evidence>
<protein>
    <recommendedName>
        <fullName evidence="4">Tryptophan 2-monooxygenase</fullName>
        <ecNumber evidence="3">1.13.12.3</ecNumber>
    </recommendedName>
</protein>
<evidence type="ECO:0000256" key="4">
    <source>
        <dbReference type="ARBA" id="ARBA00017871"/>
    </source>
</evidence>
<keyword evidence="8" id="KW-0560">Oxidoreductase</keyword>
<keyword evidence="9" id="KW-1185">Reference proteome</keyword>
<evidence type="ECO:0000313" key="8">
    <source>
        <dbReference type="EMBL" id="SMX28920.1"/>
    </source>
</evidence>
<dbReference type="InterPro" id="IPR002937">
    <property type="entry name" value="Amino_oxidase"/>
</dbReference>
<evidence type="ECO:0000256" key="2">
    <source>
        <dbReference type="ARBA" id="ARBA00005833"/>
    </source>
</evidence>
<evidence type="ECO:0000256" key="3">
    <source>
        <dbReference type="ARBA" id="ARBA00012535"/>
    </source>
</evidence>
<dbReference type="Proteomes" id="UP000225972">
    <property type="component" value="Unassembled WGS sequence"/>
</dbReference>
<proteinExistence type="inferred from homology"/>
<gene>
    <name evidence="8" type="primary">rebO</name>
    <name evidence="8" type="ORF">TRP8649_03047</name>
</gene>
<evidence type="ECO:0000256" key="5">
    <source>
        <dbReference type="ARBA" id="ARBA00023070"/>
    </source>
</evidence>
<dbReference type="EC" id="1.13.12.3" evidence="3"/>
<reference evidence="9" key="1">
    <citation type="submission" date="2017-05" db="EMBL/GenBank/DDBJ databases">
        <authorList>
            <person name="Rodrigo-Torres L."/>
            <person name="Arahal R. D."/>
            <person name="Lucena T."/>
        </authorList>
    </citation>
    <scope>NUCLEOTIDE SEQUENCE [LARGE SCALE GENOMIC DNA]</scope>
    <source>
        <strain evidence="9">CECT 8649</strain>
    </source>
</reference>
<dbReference type="Gene3D" id="3.50.50.60">
    <property type="entry name" value="FAD/NAD(P)-binding domain"/>
    <property type="match status" value="2"/>
</dbReference>
<evidence type="ECO:0000259" key="7">
    <source>
        <dbReference type="Pfam" id="PF01593"/>
    </source>
</evidence>
<dbReference type="AlphaFoldDB" id="A0A238JE09"/>
<dbReference type="PANTHER" id="PTHR10742">
    <property type="entry name" value="FLAVIN MONOAMINE OXIDASE"/>
    <property type="match status" value="1"/>
</dbReference>
<keyword evidence="5" id="KW-0073">Auxin biosynthesis</keyword>
<evidence type="ECO:0000256" key="1">
    <source>
        <dbReference type="ARBA" id="ARBA00004814"/>
    </source>
</evidence>
<dbReference type="EMBL" id="FXXP01000002">
    <property type="protein sequence ID" value="SMX28920.1"/>
    <property type="molecule type" value="Genomic_DNA"/>
</dbReference>
<dbReference type="PRINTS" id="PR00420">
    <property type="entry name" value="RNGMNOXGNASE"/>
</dbReference>
<accession>A0A238JE09</accession>
<dbReference type="OrthoDB" id="9790035at2"/>
<evidence type="ECO:0000256" key="6">
    <source>
        <dbReference type="ARBA" id="ARBA00047321"/>
    </source>
</evidence>
<name>A0A238JE09_9RHOB</name>
<dbReference type="SUPFAM" id="SSF54373">
    <property type="entry name" value="FAD-linked reductases, C-terminal domain"/>
    <property type="match status" value="1"/>
</dbReference>
<dbReference type="InterPro" id="IPR036188">
    <property type="entry name" value="FAD/NAD-bd_sf"/>
</dbReference>
<comment type="pathway">
    <text evidence="1">Plant hormone metabolism; auxin biosynthesis.</text>
</comment>
<dbReference type="PANTHER" id="PTHR10742:SF342">
    <property type="entry name" value="AMINE OXIDASE"/>
    <property type="match status" value="1"/>
</dbReference>
<sequence length="382" mass="42177">MDRRTFTFAAASLMCAPHVVSAKPSQHVTIIGAGSAGLTAAYHLTKSGVRVQILEASQSWGGRLKRLSGFADVPLDLGAEWIHDEPEVLGRILGHGETDLGVATINYQPQTYQFWHNGQLNDFNLLRHGYGEVKFFDITWYGFFERFVLPSIREKVIFGAVVSQVSKQGAQTAIRLSDGRTLTTDKVLVTVPLSVLQSAQIAFQDGLAPPDMPALQDIDFGSGFKLFLKFRERFYPDMLFEGSRASVLADTWAEKIYYDAAFGKPTQQNILGLFTVSDQRLRRAKLNNAALLADVLEELTKIFGPVVREAFIDGVVQNWSLERFIMGSYSMDNHGQKDISDILKPVEGRVFFAGEALGEDDQSTVQGAAFSATRAVEQIVAS</sequence>
<dbReference type="InterPro" id="IPR050281">
    <property type="entry name" value="Flavin_monoamine_oxidase"/>
</dbReference>